<dbReference type="InterPro" id="IPR049046">
    <property type="entry name" value="Beta-AFase-like_GH127_middle"/>
</dbReference>
<dbReference type="GO" id="GO:0005975">
    <property type="term" value="P:carbohydrate metabolic process"/>
    <property type="evidence" value="ECO:0007669"/>
    <property type="project" value="InterPro"/>
</dbReference>
<name>A0A285H3I0_9FIRM</name>
<evidence type="ECO:0000313" key="6">
    <source>
        <dbReference type="Proteomes" id="UP000219573"/>
    </source>
</evidence>
<evidence type="ECO:0000259" key="3">
    <source>
        <dbReference type="Pfam" id="PF20620"/>
    </source>
</evidence>
<dbReference type="InterPro" id="IPR046544">
    <property type="entry name" value="GH146_SB_dom"/>
</dbReference>
<feature type="domain" description="Glycoside hydrolase GH146 substrate-binding" evidence="3">
    <location>
        <begin position="609"/>
        <end position="753"/>
    </location>
</feature>
<evidence type="ECO:0000259" key="4">
    <source>
        <dbReference type="Pfam" id="PF20736"/>
    </source>
</evidence>
<dbReference type="Proteomes" id="UP000219573">
    <property type="component" value="Unassembled WGS sequence"/>
</dbReference>
<dbReference type="Pfam" id="PF20620">
    <property type="entry name" value="DUF6805"/>
    <property type="match status" value="1"/>
</dbReference>
<dbReference type="PANTHER" id="PTHR31151:SF0">
    <property type="entry name" value="PROLINE-TRNA LIGASE (DUF1680)"/>
    <property type="match status" value="1"/>
</dbReference>
<dbReference type="PANTHER" id="PTHR31151">
    <property type="entry name" value="PROLINE-TRNA LIGASE (DUF1680)"/>
    <property type="match status" value="1"/>
</dbReference>
<feature type="domain" description="DUF4986" evidence="2">
    <location>
        <begin position="533"/>
        <end position="588"/>
    </location>
</feature>
<evidence type="ECO:0000259" key="2">
    <source>
        <dbReference type="Pfam" id="PF16375"/>
    </source>
</evidence>
<dbReference type="Pfam" id="PF07944">
    <property type="entry name" value="Beta-AFase-like_GH127_cat"/>
    <property type="match status" value="1"/>
</dbReference>
<evidence type="ECO:0000259" key="1">
    <source>
        <dbReference type="Pfam" id="PF07944"/>
    </source>
</evidence>
<dbReference type="InterPro" id="IPR008928">
    <property type="entry name" value="6-hairpin_glycosidase_sf"/>
</dbReference>
<feature type="domain" description="Non-reducing end beta-L-arabinofuranosidase-like GH127 catalytic" evidence="1">
    <location>
        <begin position="3"/>
        <end position="377"/>
    </location>
</feature>
<dbReference type="EMBL" id="OBDZ01000013">
    <property type="protein sequence ID" value="SNY30322.1"/>
    <property type="molecule type" value="Genomic_DNA"/>
</dbReference>
<evidence type="ECO:0000313" key="5">
    <source>
        <dbReference type="EMBL" id="SNY30322.1"/>
    </source>
</evidence>
<feature type="domain" description="Non-reducing end beta-L-arabinofuranosidase-like GH127 middle" evidence="4">
    <location>
        <begin position="389"/>
        <end position="482"/>
    </location>
</feature>
<sequence length="758" mass="87938">MEDVRLLEGIFKDSQDIGKEYLLELDVDRLMAPCYEAVDQDPKKPRYGGWEARQISGHSLGHWLSAAAQMYLATKDEKLKEKIDYAVSELAYLQSLDDKGYVSGFPRKPFDQVFTGDFEVDNFSLANWWVPWYSIDKIYAGLIDVYRYTANQQALEVVTKLADWAKEGTDNLTDEEFQRMLTCEHGGMNETMANLYEVTENQDYLNLAIRFSHQEILEPLAEKKDELQGKHANTQIPKVIGAAKIYDLNGNEDFKNLALFFWEQVIKHRSYVIGGNSRNEHFDAPDTEKLGVATTETCNTYNMMQLTEQLYSWDHKVEYMDYYERALYNHILASQDPDSGMKTYFVATKPGHFKVYCTPDNSFWCYTGTGMENPARYIRQIYYLDQDDLFVNLYISSELDLEERGIKLRQETKFPQSEQTKLVFEKANDELLKLNIRVPKWIAGKLTAVVNGSEEYQQSENGYLTIEREWKQGDTIEIELPMDLNLYTAMDDEHRVAVMYGPIVLVGALGKEKFPENDIIGDHLIYNNHPGITVPTLIVDEAELNDWIKPVDKEQLVFETTAIGQPGDQKIKLLPFYDLHHERYTVYWQKMTTEEYETWLQDKEDYQEQLDAATIDAINPHEQQPEIEHNLKTENSYSDYSLVAEKAWRDARDGGFFSYDVKVKPDEQMYLMVTYWGSDMFIGIDGKHYERDFEILVNDEVIANQRLECKHPGELFDVFYPIPKELTLGQKQVEVRFQSSEGTIAGGVYELRITSESL</sequence>
<dbReference type="InterPro" id="IPR032275">
    <property type="entry name" value="DUF4986"/>
</dbReference>
<protein>
    <submittedName>
        <fullName evidence="5">Uncharacterized protein</fullName>
    </submittedName>
</protein>
<dbReference type="OrthoDB" id="9757939at2"/>
<dbReference type="SUPFAM" id="SSF48208">
    <property type="entry name" value="Six-hairpin glycosidases"/>
    <property type="match status" value="1"/>
</dbReference>
<dbReference type="AlphaFoldDB" id="A0A285H3I0"/>
<keyword evidence="6" id="KW-1185">Reference proteome</keyword>
<reference evidence="6" key="1">
    <citation type="submission" date="2017-09" db="EMBL/GenBank/DDBJ databases">
        <authorList>
            <person name="Varghese N."/>
            <person name="Submissions S."/>
        </authorList>
    </citation>
    <scope>NUCLEOTIDE SEQUENCE [LARGE SCALE GENOMIC DNA]</scope>
    <source>
        <strain evidence="6">MSL47</strain>
    </source>
</reference>
<gene>
    <name evidence="5" type="ORF">SAMN06265827_11393</name>
</gene>
<dbReference type="Pfam" id="PF16375">
    <property type="entry name" value="DUF4986"/>
    <property type="match status" value="1"/>
</dbReference>
<accession>A0A285H3I0</accession>
<organism evidence="5 6">
    <name type="scientific">Orenia metallireducens</name>
    <dbReference type="NCBI Taxonomy" id="1413210"/>
    <lineage>
        <taxon>Bacteria</taxon>
        <taxon>Bacillati</taxon>
        <taxon>Bacillota</taxon>
        <taxon>Clostridia</taxon>
        <taxon>Halanaerobiales</taxon>
        <taxon>Halobacteroidaceae</taxon>
        <taxon>Orenia</taxon>
    </lineage>
</organism>
<dbReference type="Pfam" id="PF20736">
    <property type="entry name" value="Glyco_hydro127M"/>
    <property type="match status" value="1"/>
</dbReference>
<dbReference type="InterPro" id="IPR012878">
    <property type="entry name" value="Beta-AFase-like_GH127_cat"/>
</dbReference>
<dbReference type="RefSeq" id="WP_097017999.1">
    <property type="nucleotide sequence ID" value="NZ_OBDZ01000013.1"/>
</dbReference>
<proteinExistence type="predicted"/>